<dbReference type="GO" id="GO:0006388">
    <property type="term" value="P:tRNA splicing, via endonucleolytic cleavage and ligation"/>
    <property type="evidence" value="ECO:0007669"/>
    <property type="project" value="UniProtKB-UniRule"/>
</dbReference>
<dbReference type="SUPFAM" id="SSF56399">
    <property type="entry name" value="ADP-ribosylation"/>
    <property type="match status" value="1"/>
</dbReference>
<dbReference type="PANTHER" id="PTHR12684:SF2">
    <property type="entry name" value="TRNA 2'-PHOSPHOTRANSFERASE 1"/>
    <property type="match status" value="1"/>
</dbReference>
<keyword evidence="2 5" id="KW-0808">Transferase</keyword>
<dbReference type="InterPro" id="IPR042080">
    <property type="entry name" value="RNA_2'-PTrans_N"/>
</dbReference>
<gene>
    <name evidence="5" type="primary">kptA</name>
    <name evidence="6" type="ORF">FHG12_18550</name>
</gene>
<dbReference type="InterPro" id="IPR042081">
    <property type="entry name" value="RNA_2'-PTrans_C"/>
</dbReference>
<evidence type="ECO:0000256" key="4">
    <source>
        <dbReference type="ARBA" id="ARBA00025212"/>
    </source>
</evidence>
<dbReference type="Gene3D" id="3.20.170.30">
    <property type="match status" value="1"/>
</dbReference>
<dbReference type="RefSeq" id="WP_139517207.1">
    <property type="nucleotide sequence ID" value="NZ_CP040896.1"/>
</dbReference>
<dbReference type="EMBL" id="CP040896">
    <property type="protein sequence ID" value="QDA61975.1"/>
    <property type="molecule type" value="Genomic_DNA"/>
</dbReference>
<evidence type="ECO:0000313" key="6">
    <source>
        <dbReference type="EMBL" id="QDA61975.1"/>
    </source>
</evidence>
<dbReference type="GO" id="GO:0003950">
    <property type="term" value="F:NAD+ poly-ADP-ribosyltransferase activity"/>
    <property type="evidence" value="ECO:0007669"/>
    <property type="project" value="InterPro"/>
</dbReference>
<dbReference type="HAMAP" id="MF_00299">
    <property type="entry name" value="KptA"/>
    <property type="match status" value="1"/>
</dbReference>
<organism evidence="6 7">
    <name type="scientific">Hymenobacter jejuensis</name>
    <dbReference type="NCBI Taxonomy" id="2502781"/>
    <lineage>
        <taxon>Bacteria</taxon>
        <taxon>Pseudomonadati</taxon>
        <taxon>Bacteroidota</taxon>
        <taxon>Cytophagia</taxon>
        <taxon>Cytophagales</taxon>
        <taxon>Hymenobacteraceae</taxon>
        <taxon>Hymenobacter</taxon>
    </lineage>
</organism>
<evidence type="ECO:0000313" key="7">
    <source>
        <dbReference type="Proteomes" id="UP000305398"/>
    </source>
</evidence>
<keyword evidence="7" id="KW-1185">Reference proteome</keyword>
<dbReference type="OrthoDB" id="4537997at2"/>
<dbReference type="NCBIfam" id="NF002014">
    <property type="entry name" value="PRK00819.1-4"/>
    <property type="match status" value="1"/>
</dbReference>
<evidence type="ECO:0000256" key="2">
    <source>
        <dbReference type="ARBA" id="ARBA00022679"/>
    </source>
</evidence>
<dbReference type="GO" id="GO:0000215">
    <property type="term" value="F:tRNA 2'-phosphotransferase activity"/>
    <property type="evidence" value="ECO:0007669"/>
    <property type="project" value="TreeGrafter"/>
</dbReference>
<comment type="similarity">
    <text evidence="1 5">Belongs to the KptA/TPT1 family.</text>
</comment>
<evidence type="ECO:0000256" key="5">
    <source>
        <dbReference type="HAMAP-Rule" id="MF_00299"/>
    </source>
</evidence>
<sequence>MNPAQAIRLSKFLSLHLRHRPEALGLALQAGGWVGVEELLAACIRQGQPISRAQLDELVRGSDKQRFAYDETGTRIRAQQGHSVAVDLQLTPSEPPAELYHGTVAAAMPAIRREGLRKMNRHHVHLSPDPETARRVGSRRGKPVVLVVDAAGLYQSGAVFYESGNGVWLVDQVPPEFLREA</sequence>
<dbReference type="Pfam" id="PF01885">
    <property type="entry name" value="PTS_2-RNA"/>
    <property type="match status" value="1"/>
</dbReference>
<keyword evidence="3 5" id="KW-0520">NAD</keyword>
<accession>A0A5B8A5R6</accession>
<dbReference type="InterPro" id="IPR022928">
    <property type="entry name" value="RNA_2'-PTrans_KptA"/>
</dbReference>
<evidence type="ECO:0000256" key="3">
    <source>
        <dbReference type="ARBA" id="ARBA00023027"/>
    </source>
</evidence>
<dbReference type="AlphaFoldDB" id="A0A5B8A5R6"/>
<dbReference type="Gene3D" id="1.10.10.970">
    <property type="entry name" value="RNA 2'-phosphotransferase, Tpt1/KptA family, N-terminal domain"/>
    <property type="match status" value="1"/>
</dbReference>
<evidence type="ECO:0000256" key="1">
    <source>
        <dbReference type="ARBA" id="ARBA00009836"/>
    </source>
</evidence>
<dbReference type="EC" id="2.7.1.-" evidence="5"/>
<dbReference type="PANTHER" id="PTHR12684">
    <property type="entry name" value="PUTATIVE PHOSPHOTRANSFERASE"/>
    <property type="match status" value="1"/>
</dbReference>
<comment type="function">
    <text evidence="4 5">Removes the 2'-phosphate from RNA via an intermediate in which the phosphate is ADP-ribosylated by NAD followed by a presumed transesterification to release the RNA and generate ADP-ribose 1''-2''-cyclic phosphate (APPR&gt;P). May function as an ADP-ribosylase.</text>
</comment>
<name>A0A5B8A5R6_9BACT</name>
<dbReference type="Proteomes" id="UP000305398">
    <property type="component" value="Chromosome"/>
</dbReference>
<dbReference type="InterPro" id="IPR002745">
    <property type="entry name" value="Ptrans_KptA/Tpt1"/>
</dbReference>
<reference evidence="6 7" key="1">
    <citation type="submission" date="2019-06" db="EMBL/GenBank/DDBJ databases">
        <authorList>
            <person name="Srinivasan S."/>
        </authorList>
    </citation>
    <scope>NUCLEOTIDE SEQUENCE [LARGE SCALE GENOMIC DNA]</scope>
    <source>
        <strain evidence="6 7">17J68-5</strain>
    </source>
</reference>
<protein>
    <recommendedName>
        <fullName evidence="5">Probable RNA 2'-phosphotransferase</fullName>
        <ecNumber evidence="5">2.7.1.-</ecNumber>
    </recommendedName>
</protein>
<dbReference type="KEGG" id="hyj:FHG12_18550"/>
<proteinExistence type="inferred from homology"/>